<evidence type="ECO:0000256" key="2">
    <source>
        <dbReference type="SAM" id="Phobius"/>
    </source>
</evidence>
<keyword evidence="2" id="KW-0812">Transmembrane</keyword>
<feature type="region of interest" description="Disordered" evidence="1">
    <location>
        <begin position="186"/>
        <end position="213"/>
    </location>
</feature>
<gene>
    <name evidence="3" type="ORF">BASA50_011203</name>
</gene>
<keyword evidence="2" id="KW-0472">Membrane</keyword>
<organism evidence="3 4">
    <name type="scientific">Batrachochytrium salamandrivorans</name>
    <dbReference type="NCBI Taxonomy" id="1357716"/>
    <lineage>
        <taxon>Eukaryota</taxon>
        <taxon>Fungi</taxon>
        <taxon>Fungi incertae sedis</taxon>
        <taxon>Chytridiomycota</taxon>
        <taxon>Chytridiomycota incertae sedis</taxon>
        <taxon>Chytridiomycetes</taxon>
        <taxon>Rhizophydiales</taxon>
        <taxon>Rhizophydiales incertae sedis</taxon>
        <taxon>Batrachochytrium</taxon>
    </lineage>
</organism>
<evidence type="ECO:0000313" key="4">
    <source>
        <dbReference type="Proteomes" id="UP001648503"/>
    </source>
</evidence>
<protein>
    <recommendedName>
        <fullName evidence="5">Sortilin C-terminal domain-containing protein</fullName>
    </recommendedName>
</protein>
<evidence type="ECO:0008006" key="5">
    <source>
        <dbReference type="Google" id="ProtNLM"/>
    </source>
</evidence>
<dbReference type="EMBL" id="JAFCIX010000555">
    <property type="protein sequence ID" value="KAH6587598.1"/>
    <property type="molecule type" value="Genomic_DNA"/>
</dbReference>
<evidence type="ECO:0000256" key="1">
    <source>
        <dbReference type="SAM" id="MobiDB-lite"/>
    </source>
</evidence>
<accession>A0ABQ8EWH8</accession>
<name>A0ABQ8EWH8_9FUNG</name>
<keyword evidence="2" id="KW-1133">Transmembrane helix</keyword>
<comment type="caution">
    <text evidence="3">The sequence shown here is derived from an EMBL/GenBank/DDBJ whole genome shotgun (WGS) entry which is preliminary data.</text>
</comment>
<feature type="compositionally biased region" description="Low complexity" evidence="1">
    <location>
        <begin position="186"/>
        <end position="212"/>
    </location>
</feature>
<sequence length="221" mass="24428">MSPLSLSLPATHPEYLAMTVVAATVVVTCFCIYTSCLDIFSIRSTNPWTTKTAQLFTHHHARRHTNLPLRCQSLQASWIQWLFCYRGSYDISDSQSDGNCREIVNTCAGDVSLSNSHPCDTDDVCNPETYVKWRPNEEGDICGIKRQPIAHIPQQWIKLSSARWIDTVSIERVAIPQVQPNISNKAASITTATPTPATTPTKNSSSSSSSSPELRAAYLIV</sequence>
<feature type="transmembrane region" description="Helical" evidence="2">
    <location>
        <begin position="15"/>
        <end position="33"/>
    </location>
</feature>
<reference evidence="3 4" key="1">
    <citation type="submission" date="2021-02" db="EMBL/GenBank/DDBJ databases">
        <title>Variation within the Batrachochytrium salamandrivorans European outbreak.</title>
        <authorList>
            <person name="Kelly M."/>
            <person name="Pasmans F."/>
            <person name="Shea T.P."/>
            <person name="Munoz J.F."/>
            <person name="Carranza S."/>
            <person name="Cuomo C.A."/>
            <person name="Martel A."/>
        </authorList>
    </citation>
    <scope>NUCLEOTIDE SEQUENCE [LARGE SCALE GENOMIC DNA]</scope>
    <source>
        <strain evidence="3 4">AMFP18/2</strain>
    </source>
</reference>
<proteinExistence type="predicted"/>
<keyword evidence="4" id="KW-1185">Reference proteome</keyword>
<evidence type="ECO:0000313" key="3">
    <source>
        <dbReference type="EMBL" id="KAH6587598.1"/>
    </source>
</evidence>
<dbReference type="Proteomes" id="UP001648503">
    <property type="component" value="Unassembled WGS sequence"/>
</dbReference>